<evidence type="ECO:0000259" key="1">
    <source>
        <dbReference type="SMART" id="SM01321"/>
    </source>
</evidence>
<dbReference type="InterPro" id="IPR036515">
    <property type="entry name" value="Transposase_17_sf"/>
</dbReference>
<dbReference type="AlphaFoldDB" id="A0A518K3Y6"/>
<dbReference type="SUPFAM" id="SSF143422">
    <property type="entry name" value="Transposase IS200-like"/>
    <property type="match status" value="1"/>
</dbReference>
<dbReference type="PANTHER" id="PTHR36966:SF1">
    <property type="entry name" value="REP-ASSOCIATED TYROSINE TRANSPOSASE"/>
    <property type="match status" value="1"/>
</dbReference>
<dbReference type="InterPro" id="IPR052715">
    <property type="entry name" value="RAYT_transposase"/>
</dbReference>
<proteinExistence type="predicted"/>
<dbReference type="GO" id="GO:0043565">
    <property type="term" value="F:sequence-specific DNA binding"/>
    <property type="evidence" value="ECO:0007669"/>
    <property type="project" value="TreeGrafter"/>
</dbReference>
<dbReference type="NCBIfam" id="NF047646">
    <property type="entry name" value="REP_Tyr_transpos"/>
    <property type="match status" value="1"/>
</dbReference>
<accession>A0A518K3Y6</accession>
<dbReference type="Gene3D" id="3.30.70.1290">
    <property type="entry name" value="Transposase IS200-like"/>
    <property type="match status" value="1"/>
</dbReference>
<dbReference type="SMART" id="SM01321">
    <property type="entry name" value="Y1_Tnp"/>
    <property type="match status" value="1"/>
</dbReference>
<evidence type="ECO:0000313" key="3">
    <source>
        <dbReference type="Proteomes" id="UP000316426"/>
    </source>
</evidence>
<dbReference type="GO" id="GO:0004803">
    <property type="term" value="F:transposase activity"/>
    <property type="evidence" value="ECO:0007669"/>
    <property type="project" value="InterPro"/>
</dbReference>
<sequence length="202" mass="23309">MPPNRKTCRRYDVPGDAHFLTFSCYRRLALLDRDRSRQWFIDAVRLGQQKALFDLWAYVIMPEHVHLIVLPLGPAKMASILTVLKQSTSSRALVWLKNNSPDYLPNLLDRQPNGKASYRFWQRGGGYDRNLRSVRDIHEKIAYIHDNPVRRGLVAKPSDWRWSSAAAWNTGIDLPLGIDRDRVPTLTLLDDAVDGACWRRNS</sequence>
<evidence type="ECO:0000313" key="2">
    <source>
        <dbReference type="EMBL" id="QDV72496.1"/>
    </source>
</evidence>
<dbReference type="GO" id="GO:0006313">
    <property type="term" value="P:DNA transposition"/>
    <property type="evidence" value="ECO:0007669"/>
    <property type="project" value="InterPro"/>
</dbReference>
<dbReference type="PANTHER" id="PTHR36966">
    <property type="entry name" value="REP-ASSOCIATED TYROSINE TRANSPOSASE"/>
    <property type="match status" value="1"/>
</dbReference>
<protein>
    <recommendedName>
        <fullName evidence="1">Transposase IS200-like domain-containing protein</fullName>
    </recommendedName>
</protein>
<organism evidence="2 3">
    <name type="scientific">Botrimarina mediterranea</name>
    <dbReference type="NCBI Taxonomy" id="2528022"/>
    <lineage>
        <taxon>Bacteria</taxon>
        <taxon>Pseudomonadati</taxon>
        <taxon>Planctomycetota</taxon>
        <taxon>Planctomycetia</taxon>
        <taxon>Pirellulales</taxon>
        <taxon>Lacipirellulaceae</taxon>
        <taxon>Botrimarina</taxon>
    </lineage>
</organism>
<dbReference type="Proteomes" id="UP000316426">
    <property type="component" value="Chromosome"/>
</dbReference>
<dbReference type="KEGG" id="bmei:Spa11_06740"/>
<keyword evidence="3" id="KW-1185">Reference proteome</keyword>
<dbReference type="EMBL" id="CP036349">
    <property type="protein sequence ID" value="QDV72496.1"/>
    <property type="molecule type" value="Genomic_DNA"/>
</dbReference>
<reference evidence="2 3" key="1">
    <citation type="submission" date="2019-02" db="EMBL/GenBank/DDBJ databases">
        <title>Deep-cultivation of Planctomycetes and their phenomic and genomic characterization uncovers novel biology.</title>
        <authorList>
            <person name="Wiegand S."/>
            <person name="Jogler M."/>
            <person name="Boedeker C."/>
            <person name="Pinto D."/>
            <person name="Vollmers J."/>
            <person name="Rivas-Marin E."/>
            <person name="Kohn T."/>
            <person name="Peeters S.H."/>
            <person name="Heuer A."/>
            <person name="Rast P."/>
            <person name="Oberbeckmann S."/>
            <person name="Bunk B."/>
            <person name="Jeske O."/>
            <person name="Meyerdierks A."/>
            <person name="Storesund J.E."/>
            <person name="Kallscheuer N."/>
            <person name="Luecker S."/>
            <person name="Lage O.M."/>
            <person name="Pohl T."/>
            <person name="Merkel B.J."/>
            <person name="Hornburger P."/>
            <person name="Mueller R.-W."/>
            <person name="Bruemmer F."/>
            <person name="Labrenz M."/>
            <person name="Spormann A.M."/>
            <person name="Op den Camp H."/>
            <person name="Overmann J."/>
            <person name="Amann R."/>
            <person name="Jetten M.S.M."/>
            <person name="Mascher T."/>
            <person name="Medema M.H."/>
            <person name="Devos D.P."/>
            <person name="Kaster A.-K."/>
            <person name="Ovreas L."/>
            <person name="Rohde M."/>
            <person name="Galperin M.Y."/>
            <person name="Jogler C."/>
        </authorList>
    </citation>
    <scope>NUCLEOTIDE SEQUENCE [LARGE SCALE GENOMIC DNA]</scope>
    <source>
        <strain evidence="2 3">Spa11</strain>
    </source>
</reference>
<dbReference type="RefSeq" id="WP_197529701.1">
    <property type="nucleotide sequence ID" value="NZ_CP036349.1"/>
</dbReference>
<name>A0A518K3Y6_9BACT</name>
<dbReference type="InterPro" id="IPR002686">
    <property type="entry name" value="Transposase_17"/>
</dbReference>
<gene>
    <name evidence="2" type="ORF">Spa11_06740</name>
</gene>
<feature type="domain" description="Transposase IS200-like" evidence="1">
    <location>
        <begin position="13"/>
        <end position="147"/>
    </location>
</feature>